<keyword evidence="2" id="KW-1185">Reference proteome</keyword>
<protein>
    <submittedName>
        <fullName evidence="1">Uncharacterized protein</fullName>
    </submittedName>
</protein>
<organism evidence="1 2">
    <name type="scientific">Apophysomyces ossiformis</name>
    <dbReference type="NCBI Taxonomy" id="679940"/>
    <lineage>
        <taxon>Eukaryota</taxon>
        <taxon>Fungi</taxon>
        <taxon>Fungi incertae sedis</taxon>
        <taxon>Mucoromycota</taxon>
        <taxon>Mucoromycotina</taxon>
        <taxon>Mucoromycetes</taxon>
        <taxon>Mucorales</taxon>
        <taxon>Mucorineae</taxon>
        <taxon>Mucoraceae</taxon>
        <taxon>Apophysomyces</taxon>
    </lineage>
</organism>
<gene>
    <name evidence="1" type="ORF">EC973_007887</name>
</gene>
<feature type="non-terminal residue" evidence="1">
    <location>
        <position position="176"/>
    </location>
</feature>
<feature type="non-terminal residue" evidence="1">
    <location>
        <position position="1"/>
    </location>
</feature>
<reference evidence="1" key="1">
    <citation type="submission" date="2020-01" db="EMBL/GenBank/DDBJ databases">
        <title>Genome Sequencing of Three Apophysomyces-Like Fungal Strains Confirms a Novel Fungal Genus in the Mucoromycota with divergent Burkholderia-like Endosymbiotic Bacteria.</title>
        <authorList>
            <person name="Stajich J.E."/>
            <person name="Macias A.M."/>
            <person name="Carter-House D."/>
            <person name="Lovett B."/>
            <person name="Kasson L.R."/>
            <person name="Berry K."/>
            <person name="Grigoriev I."/>
            <person name="Chang Y."/>
            <person name="Spatafora J."/>
            <person name="Kasson M.T."/>
        </authorList>
    </citation>
    <scope>NUCLEOTIDE SEQUENCE</scope>
    <source>
        <strain evidence="1">NRRL A-21654</strain>
    </source>
</reference>
<dbReference type="EMBL" id="JABAYA010000616">
    <property type="protein sequence ID" value="KAF7720514.1"/>
    <property type="molecule type" value="Genomic_DNA"/>
</dbReference>
<evidence type="ECO:0000313" key="1">
    <source>
        <dbReference type="EMBL" id="KAF7720514.1"/>
    </source>
</evidence>
<evidence type="ECO:0000313" key="2">
    <source>
        <dbReference type="Proteomes" id="UP000605846"/>
    </source>
</evidence>
<dbReference type="OrthoDB" id="2256709at2759"/>
<sequence>LPTRPHYDWTPPEELLRRLPDLQADLFSNVLDEHVKRFLIDSYPPMQQARYQPPNAVPIAHTRFSKSQYRDDITLKNIQYQISAIFRPLDVLAMELLDTLSPEHLHGILAIVHDVRTLVMHTNVNQARNQLALKAINPSFTMSSLKLKYLHHACGFLSRPHRPTICHTTYSSLNTE</sequence>
<name>A0A8H7BF69_9FUNG</name>
<proteinExistence type="predicted"/>
<accession>A0A8H7BF69</accession>
<comment type="caution">
    <text evidence="1">The sequence shown here is derived from an EMBL/GenBank/DDBJ whole genome shotgun (WGS) entry which is preliminary data.</text>
</comment>
<dbReference type="AlphaFoldDB" id="A0A8H7BF69"/>
<dbReference type="Proteomes" id="UP000605846">
    <property type="component" value="Unassembled WGS sequence"/>
</dbReference>